<evidence type="ECO:0000313" key="3">
    <source>
        <dbReference type="Proteomes" id="UP000698800"/>
    </source>
</evidence>
<comment type="caution">
    <text evidence="2">The sequence shown here is derived from an EMBL/GenBank/DDBJ whole genome shotgun (WGS) entry which is preliminary data.</text>
</comment>
<dbReference type="Proteomes" id="UP000698800">
    <property type="component" value="Unassembled WGS sequence"/>
</dbReference>
<dbReference type="EMBL" id="JAGHQL010000158">
    <property type="protein sequence ID" value="KAH0537168.1"/>
    <property type="molecule type" value="Genomic_DNA"/>
</dbReference>
<dbReference type="AlphaFoldDB" id="A0A9P8I1U1"/>
<reference evidence="2" key="1">
    <citation type="submission" date="2021-03" db="EMBL/GenBank/DDBJ databases">
        <title>Comparative genomics and phylogenomic investigation of the class Geoglossomycetes provide insights into ecological specialization and systematics.</title>
        <authorList>
            <person name="Melie T."/>
            <person name="Pirro S."/>
            <person name="Miller A.N."/>
            <person name="Quandt A."/>
        </authorList>
    </citation>
    <scope>NUCLEOTIDE SEQUENCE</scope>
    <source>
        <strain evidence="2">GBOQ0MN5Z8</strain>
    </source>
</reference>
<keyword evidence="3" id="KW-1185">Reference proteome</keyword>
<proteinExistence type="predicted"/>
<feature type="region of interest" description="Disordered" evidence="1">
    <location>
        <begin position="167"/>
        <end position="187"/>
    </location>
</feature>
<accession>A0A9P8I1U1</accession>
<gene>
    <name evidence="2" type="ORF">FGG08_005993</name>
</gene>
<evidence type="ECO:0000256" key="1">
    <source>
        <dbReference type="SAM" id="MobiDB-lite"/>
    </source>
</evidence>
<feature type="compositionally biased region" description="Polar residues" evidence="1">
    <location>
        <begin position="178"/>
        <end position="187"/>
    </location>
</feature>
<protein>
    <submittedName>
        <fullName evidence="2">Uncharacterized protein</fullName>
    </submittedName>
</protein>
<name>A0A9P8I1U1_9PEZI</name>
<evidence type="ECO:0000313" key="2">
    <source>
        <dbReference type="EMBL" id="KAH0537168.1"/>
    </source>
</evidence>
<sequence length="283" mass="31067">MVRTKPGDCPNDLQLFNRICKGDFIRACCAGTIASTAPYYHWSGAGGETTDKIEKINSFHEQARRTGVTEVKGASPPNDRGLGLRRILRLDATRNLVGISNRLLGMRGFDAEKVGETQEASARPPLNNRFGFARVTGRAAAVDKGFWPEAKATTQTLLQQEVSAFSTQNTTDRRTMVQPASPTMSHQIGHTYDNVTTMDNVIQGNGDVGRGDRGTLMTNTYRQVNGDIAGLDDRLVMSLKRHDYAGVIVVGKGRQVNGDILDSHTFTQFMRGRNGTLYRISSK</sequence>
<organism evidence="2 3">
    <name type="scientific">Glutinoglossum americanum</name>
    <dbReference type="NCBI Taxonomy" id="1670608"/>
    <lineage>
        <taxon>Eukaryota</taxon>
        <taxon>Fungi</taxon>
        <taxon>Dikarya</taxon>
        <taxon>Ascomycota</taxon>
        <taxon>Pezizomycotina</taxon>
        <taxon>Geoglossomycetes</taxon>
        <taxon>Geoglossales</taxon>
        <taxon>Geoglossaceae</taxon>
        <taxon>Glutinoglossum</taxon>
    </lineage>
</organism>